<keyword evidence="2" id="KW-1185">Reference proteome</keyword>
<protein>
    <submittedName>
        <fullName evidence="1">Lipoprotein</fullName>
    </submittedName>
</protein>
<dbReference type="PROSITE" id="PS51257">
    <property type="entry name" value="PROKAR_LIPOPROTEIN"/>
    <property type="match status" value="1"/>
</dbReference>
<dbReference type="EMBL" id="CAXIXY010000004">
    <property type="protein sequence ID" value="CAL2086236.1"/>
    <property type="molecule type" value="Genomic_DNA"/>
</dbReference>
<organism evidence="1 2">
    <name type="scientific">Tenacibaculum platacis</name>
    <dbReference type="NCBI Taxonomy" id="3137852"/>
    <lineage>
        <taxon>Bacteria</taxon>
        <taxon>Pseudomonadati</taxon>
        <taxon>Bacteroidota</taxon>
        <taxon>Flavobacteriia</taxon>
        <taxon>Flavobacteriales</taxon>
        <taxon>Flavobacteriaceae</taxon>
        <taxon>Tenacibaculum</taxon>
    </lineage>
</organism>
<gene>
    <name evidence="1" type="ORF">T190607A01A_20607</name>
</gene>
<dbReference type="RefSeq" id="WP_348712167.1">
    <property type="nucleotide sequence ID" value="NZ_CAXIXY010000004.1"/>
</dbReference>
<keyword evidence="1" id="KW-0449">Lipoprotein</keyword>
<dbReference type="Proteomes" id="UP001497416">
    <property type="component" value="Unassembled WGS sequence"/>
</dbReference>
<sequence length="236" mass="26313">MKLQSPLFLSLLILILSCSSDKDSEDNSNPICSNFSNYVFNEKDNLILVEFEDNEFPTGWEFKTSSSASGKGYYVWTSDQSLGNPGNGLVEYKLNITNPGTYRFIWFTAVTTGNNGTEHNDSWLKFPDAEDYYGEKNGNKIYPKGSGQTPNPNGSSADGWFKIYRGGNDLDFKWQASTSDNDAHNIYVEFKNAGVYTMQVSARSSGHGIDKFLLYQEASYSQNEAINSSTSKISCN</sequence>
<evidence type="ECO:0000313" key="1">
    <source>
        <dbReference type="EMBL" id="CAL2086236.1"/>
    </source>
</evidence>
<accession>A0ABM9P0G3</accession>
<comment type="caution">
    <text evidence="1">The sequence shown here is derived from an EMBL/GenBank/DDBJ whole genome shotgun (WGS) entry which is preliminary data.</text>
</comment>
<name>A0ABM9P0G3_9FLAO</name>
<proteinExistence type="predicted"/>
<reference evidence="1 2" key="1">
    <citation type="submission" date="2024-05" db="EMBL/GenBank/DDBJ databases">
        <authorList>
            <person name="Duchaud E."/>
        </authorList>
    </citation>
    <scope>NUCLEOTIDE SEQUENCE [LARGE SCALE GENOMIC DNA]</scope>
    <source>
        <strain evidence="1">Ena-SAMPLE-TAB-13-05-2024-13:56:06:370-140302</strain>
    </source>
</reference>
<evidence type="ECO:0000313" key="2">
    <source>
        <dbReference type="Proteomes" id="UP001497416"/>
    </source>
</evidence>